<dbReference type="InterPro" id="IPR004092">
    <property type="entry name" value="Mbt"/>
</dbReference>
<dbReference type="PANTHER" id="PTHR15856:SF51">
    <property type="entry name" value="MBD-R2"/>
    <property type="match status" value="1"/>
</dbReference>
<dbReference type="GO" id="GO:0005634">
    <property type="term" value="C:nucleus"/>
    <property type="evidence" value="ECO:0007669"/>
    <property type="project" value="UniProtKB-SubCell"/>
</dbReference>
<dbReference type="Gene3D" id="2.30.30.140">
    <property type="match status" value="2"/>
</dbReference>
<feature type="region of interest" description="Disordered" evidence="8">
    <location>
        <begin position="464"/>
        <end position="506"/>
    </location>
</feature>
<feature type="region of interest" description="Disordered" evidence="8">
    <location>
        <begin position="1"/>
        <end position="101"/>
    </location>
</feature>
<organism evidence="10 11">
    <name type="scientific">Batillaria attramentaria</name>
    <dbReference type="NCBI Taxonomy" id="370345"/>
    <lineage>
        <taxon>Eukaryota</taxon>
        <taxon>Metazoa</taxon>
        <taxon>Spiralia</taxon>
        <taxon>Lophotrochozoa</taxon>
        <taxon>Mollusca</taxon>
        <taxon>Gastropoda</taxon>
        <taxon>Caenogastropoda</taxon>
        <taxon>Sorbeoconcha</taxon>
        <taxon>Cerithioidea</taxon>
        <taxon>Batillariidae</taxon>
        <taxon>Batillaria</taxon>
    </lineage>
</organism>
<gene>
    <name evidence="10" type="ORF">BaRGS_00028122</name>
</gene>
<dbReference type="InterPro" id="IPR019786">
    <property type="entry name" value="Zinc_finger_PHD-type_CS"/>
</dbReference>
<dbReference type="Gene3D" id="3.30.40.10">
    <property type="entry name" value="Zinc/RING finger domain, C3HC4 (zinc finger)"/>
    <property type="match status" value="1"/>
</dbReference>
<feature type="domain" description="C2H2-type" evidence="9">
    <location>
        <begin position="437"/>
        <end position="462"/>
    </location>
</feature>
<sequence length="963" mass="105907">MASEFSDDTSELGGENEGVPMSSASSISNDIPSEPQAVMSETEDSNSFSIEPSSSETDSYFGTGSKVKDDGSHRSSLSDVTQGSGPRDTANDGAGNKGFPVRPGIMWRKGERLEAMDYLQKWYPAKITDIDEDQKCVLIHFEGWNQRYDEWVDMGSDYLRPLTRHSERRDKRRRERTVYKVGDQVLAKWTDCKMYLAKIDEVLTDGSYVVLFYDGFKKTIQSINLRPAPSEQKQQKFKIKPPVLSPKDLKKLKQKPVDFKGNLSDENPDSSESQPPTKPHRTHTQGALHKKKLIVSGSLFAKREKSEKTEVPQTTKPQKKNKEAGKVKEKLKEKQEVKPEAPAEVKDKAPGTEASCQTEVATSTEPPAKKKKRAGSFPPAVGKGKKPKVPKTSKSTAAPGPASVKKTKSADEGKLLEPPVPGVPPKAFVVEEDHNTYKCTVPGCNKGFRKAGLLASHVKYYHCDNGGQPSTPTGPRKRKKTLSTCSTDSDISVGSRSNSAKRRRHVSEISLTGSPDVAMRMSFDDDSPNSTTRTELPPVEENPPVEMEEEASEEVVNCICGFREENGLMIQCDACLCWQHTQCFNITDEDLTSNSTYICFVCKRPPGVRDSCKHLHDLDWFRKGRLPTFSFLNLVPSKKRQQEVKRSHDLVGEVLRVQKVMHGLREQMALTGEREHPELRLWHNKPARETRSVAVSTQDIHRELAISPSVASADNSSSHVHHSTDCETRQQGERDPLTSGRDVLKTELDTSVSSQAVSVSASDVSTTVHTTTSTDSVSQSVASTSGEAASGPSGGQPVVNGKIKLENGDLKQETAETSVAQDSAKTEDGEQDTVKSGEGQSAADGQNAGVDTGTVKSECPDNTTQARPQTDLEPKAEIKTEATTTVQRDPFADCKMSALRYVHQVQDELALALDALEVQISDLERQEFGEEAAGSFGNIPALKHSLYRIMRDLNKVKGIASYR</sequence>
<feature type="compositionally biased region" description="Basic and acidic residues" evidence="8">
    <location>
        <begin position="803"/>
        <end position="814"/>
    </location>
</feature>
<comment type="subcellular location">
    <subcellularLocation>
        <location evidence="1">Nucleus</location>
    </subcellularLocation>
</comment>
<dbReference type="InterPro" id="IPR043449">
    <property type="entry name" value="PHF20-like"/>
</dbReference>
<reference evidence="10 11" key="1">
    <citation type="journal article" date="2023" name="Sci. Data">
        <title>Genome assembly of the Korean intertidal mud-creeper Batillaria attramentaria.</title>
        <authorList>
            <person name="Patra A.K."/>
            <person name="Ho P.T."/>
            <person name="Jun S."/>
            <person name="Lee S.J."/>
            <person name="Kim Y."/>
            <person name="Won Y.J."/>
        </authorList>
    </citation>
    <scope>NUCLEOTIDE SEQUENCE [LARGE SCALE GENOMIC DNA]</scope>
    <source>
        <strain evidence="10">Wonlab-2016</strain>
    </source>
</reference>
<dbReference type="CDD" id="cd20386">
    <property type="entry name" value="Tudor_PHF20-like"/>
    <property type="match status" value="1"/>
</dbReference>
<evidence type="ECO:0000256" key="4">
    <source>
        <dbReference type="ARBA" id="ARBA00022771"/>
    </source>
</evidence>
<feature type="compositionally biased region" description="Low complexity" evidence="8">
    <location>
        <begin position="709"/>
        <end position="718"/>
    </location>
</feature>
<dbReference type="InterPro" id="IPR013083">
    <property type="entry name" value="Znf_RING/FYVE/PHD"/>
</dbReference>
<dbReference type="SMART" id="SM00249">
    <property type="entry name" value="PHD"/>
    <property type="match status" value="1"/>
</dbReference>
<dbReference type="PROSITE" id="PS01359">
    <property type="entry name" value="ZF_PHD_1"/>
    <property type="match status" value="1"/>
</dbReference>
<evidence type="ECO:0000256" key="1">
    <source>
        <dbReference type="ARBA" id="ARBA00004123"/>
    </source>
</evidence>
<feature type="compositionally biased region" description="Basic and acidic residues" evidence="8">
    <location>
        <begin position="824"/>
        <end position="835"/>
    </location>
</feature>
<dbReference type="GO" id="GO:0008270">
    <property type="term" value="F:zinc ion binding"/>
    <property type="evidence" value="ECO:0007669"/>
    <property type="project" value="UniProtKB-KW"/>
</dbReference>
<feature type="compositionally biased region" description="Low complexity" evidence="8">
    <location>
        <begin position="45"/>
        <end position="59"/>
    </location>
</feature>
<keyword evidence="3" id="KW-0677">Repeat</keyword>
<dbReference type="PANTHER" id="PTHR15856">
    <property type="entry name" value="PHD FINGER PROTEIN 20-RELATED"/>
    <property type="match status" value="1"/>
</dbReference>
<feature type="compositionally biased region" description="Basic residues" evidence="8">
    <location>
        <begin position="278"/>
        <end position="293"/>
    </location>
</feature>
<feature type="compositionally biased region" description="Basic and acidic residues" evidence="8">
    <location>
        <begin position="722"/>
        <end position="748"/>
    </location>
</feature>
<proteinExistence type="predicted"/>
<feature type="region of interest" description="Disordered" evidence="8">
    <location>
        <begin position="227"/>
        <end position="423"/>
    </location>
</feature>
<evidence type="ECO:0000313" key="11">
    <source>
        <dbReference type="Proteomes" id="UP001519460"/>
    </source>
</evidence>
<evidence type="ECO:0000256" key="2">
    <source>
        <dbReference type="ARBA" id="ARBA00022723"/>
    </source>
</evidence>
<dbReference type="PROSITE" id="PS00028">
    <property type="entry name" value="ZINC_FINGER_C2H2_1"/>
    <property type="match status" value="1"/>
</dbReference>
<feature type="compositionally biased region" description="Polar residues" evidence="8">
    <location>
        <begin position="482"/>
        <end position="498"/>
    </location>
</feature>
<dbReference type="SUPFAM" id="SSF63748">
    <property type="entry name" value="Tudor/PWWP/MBT"/>
    <property type="match status" value="1"/>
</dbReference>
<dbReference type="SMART" id="SM00561">
    <property type="entry name" value="MBT"/>
    <property type="match status" value="1"/>
</dbReference>
<dbReference type="Pfam" id="PF20826">
    <property type="entry name" value="PHD_5"/>
    <property type="match status" value="1"/>
</dbReference>
<dbReference type="InterPro" id="IPR016197">
    <property type="entry name" value="Chromo-like_dom_sf"/>
</dbReference>
<keyword evidence="11" id="KW-1185">Reference proteome</keyword>
<dbReference type="Pfam" id="PF02820">
    <property type="entry name" value="MBT"/>
    <property type="match status" value="1"/>
</dbReference>
<name>A0ABD0JZW0_9CAEN</name>
<feature type="compositionally biased region" description="Low complexity" evidence="8">
    <location>
        <begin position="535"/>
        <end position="545"/>
    </location>
</feature>
<feature type="compositionally biased region" description="Low complexity" evidence="8">
    <location>
        <begin position="22"/>
        <end position="33"/>
    </location>
</feature>
<comment type="caution">
    <text evidence="10">The sequence shown here is derived from an EMBL/GenBank/DDBJ whole genome shotgun (WGS) entry which is preliminary data.</text>
</comment>
<dbReference type="Proteomes" id="UP001519460">
    <property type="component" value="Unassembled WGS sequence"/>
</dbReference>
<feature type="region of interest" description="Disordered" evidence="8">
    <location>
        <begin position="709"/>
        <end position="872"/>
    </location>
</feature>
<dbReference type="InterPro" id="IPR011011">
    <property type="entry name" value="Znf_FYVE_PHD"/>
</dbReference>
<dbReference type="EMBL" id="JACVVK020000277">
    <property type="protein sequence ID" value="KAK7480650.1"/>
    <property type="molecule type" value="Genomic_DNA"/>
</dbReference>
<protein>
    <recommendedName>
        <fullName evidence="9">C2H2-type domain-containing protein</fullName>
    </recommendedName>
</protein>
<evidence type="ECO:0000256" key="5">
    <source>
        <dbReference type="ARBA" id="ARBA00022833"/>
    </source>
</evidence>
<keyword evidence="6" id="KW-0539">Nucleus</keyword>
<feature type="compositionally biased region" description="Polar residues" evidence="8">
    <location>
        <begin position="74"/>
        <end position="84"/>
    </location>
</feature>
<feature type="region of interest" description="Disordered" evidence="8">
    <location>
        <begin position="518"/>
        <end position="548"/>
    </location>
</feature>
<feature type="compositionally biased region" description="Basic and acidic residues" evidence="8">
    <location>
        <begin position="247"/>
        <end position="258"/>
    </location>
</feature>
<dbReference type="SMART" id="SM00333">
    <property type="entry name" value="TUDOR"/>
    <property type="match status" value="2"/>
</dbReference>
<feature type="compositionally biased region" description="Basic and acidic residues" evidence="8">
    <location>
        <begin position="301"/>
        <end position="310"/>
    </location>
</feature>
<accession>A0ABD0JZW0</accession>
<feature type="compositionally biased region" description="Acidic residues" evidence="8">
    <location>
        <begin position="1"/>
        <end position="10"/>
    </location>
</feature>
<dbReference type="AlphaFoldDB" id="A0ABD0JZW0"/>
<evidence type="ECO:0000256" key="7">
    <source>
        <dbReference type="PROSITE-ProRule" id="PRU00042"/>
    </source>
</evidence>
<evidence type="ECO:0000313" key="10">
    <source>
        <dbReference type="EMBL" id="KAK7480650.1"/>
    </source>
</evidence>
<feature type="compositionally biased region" description="Basic and acidic residues" evidence="8">
    <location>
        <begin position="320"/>
        <end position="350"/>
    </location>
</feature>
<keyword evidence="4 7" id="KW-0863">Zinc-finger</keyword>
<evidence type="ECO:0000256" key="3">
    <source>
        <dbReference type="ARBA" id="ARBA00022737"/>
    </source>
</evidence>
<keyword evidence="5" id="KW-0862">Zinc</keyword>
<feature type="compositionally biased region" description="Polar residues" evidence="8">
    <location>
        <begin position="354"/>
        <end position="365"/>
    </location>
</feature>
<dbReference type="InterPro" id="IPR013087">
    <property type="entry name" value="Znf_C2H2_type"/>
</dbReference>
<dbReference type="PROSITE" id="PS50157">
    <property type="entry name" value="ZINC_FINGER_C2H2_2"/>
    <property type="match status" value="1"/>
</dbReference>
<evidence type="ECO:0000256" key="6">
    <source>
        <dbReference type="ARBA" id="ARBA00023242"/>
    </source>
</evidence>
<dbReference type="SUPFAM" id="SSF54160">
    <property type="entry name" value="Chromo domain-like"/>
    <property type="match status" value="1"/>
</dbReference>
<dbReference type="SUPFAM" id="SSF57903">
    <property type="entry name" value="FYVE/PHD zinc finger"/>
    <property type="match status" value="1"/>
</dbReference>
<dbReference type="CDD" id="cd20104">
    <property type="entry name" value="MBT_PHF20L1-like"/>
    <property type="match status" value="1"/>
</dbReference>
<dbReference type="SMART" id="SM00355">
    <property type="entry name" value="ZnF_C2H2"/>
    <property type="match status" value="1"/>
</dbReference>
<dbReference type="InterPro" id="IPR001965">
    <property type="entry name" value="Znf_PHD"/>
</dbReference>
<dbReference type="InterPro" id="IPR002999">
    <property type="entry name" value="Tudor"/>
</dbReference>
<feature type="compositionally biased region" description="Low complexity" evidence="8">
    <location>
        <begin position="749"/>
        <end position="785"/>
    </location>
</feature>
<evidence type="ECO:0000259" key="9">
    <source>
        <dbReference type="PROSITE" id="PS50157"/>
    </source>
</evidence>
<keyword evidence="2" id="KW-0479">Metal-binding</keyword>
<evidence type="ECO:0000256" key="8">
    <source>
        <dbReference type="SAM" id="MobiDB-lite"/>
    </source>
</evidence>